<dbReference type="InterPro" id="IPR029058">
    <property type="entry name" value="AB_hydrolase_fold"/>
</dbReference>
<keyword evidence="1" id="KW-0812">Transmembrane</keyword>
<feature type="transmembrane region" description="Helical" evidence="1">
    <location>
        <begin position="281"/>
        <end position="301"/>
    </location>
</feature>
<dbReference type="EMBL" id="JAUKPO010000055">
    <property type="protein sequence ID" value="MDO1451371.1"/>
    <property type="molecule type" value="Genomic_DNA"/>
</dbReference>
<dbReference type="SUPFAM" id="SSF53474">
    <property type="entry name" value="alpha/beta-Hydrolases"/>
    <property type="match status" value="1"/>
</dbReference>
<keyword evidence="1" id="KW-0472">Membrane</keyword>
<reference evidence="3" key="1">
    <citation type="submission" date="2023-07" db="EMBL/GenBank/DDBJ databases">
        <title>The genome sequence of Rhodocytophaga aerolata KACC 12507.</title>
        <authorList>
            <person name="Zhang X."/>
        </authorList>
    </citation>
    <scope>NUCLEOTIDE SEQUENCE</scope>
    <source>
        <strain evidence="3">KACC 12507</strain>
    </source>
</reference>
<dbReference type="Gene3D" id="3.40.50.1820">
    <property type="entry name" value="alpha/beta hydrolase"/>
    <property type="match status" value="1"/>
</dbReference>
<keyword evidence="4" id="KW-1185">Reference proteome</keyword>
<dbReference type="PANTHER" id="PTHR43798:SF5">
    <property type="entry name" value="MONOACYLGLYCEROL LIPASE ABHD6"/>
    <property type="match status" value="1"/>
</dbReference>
<dbReference type="PRINTS" id="PR00111">
    <property type="entry name" value="ABHYDROLASE"/>
</dbReference>
<protein>
    <submittedName>
        <fullName evidence="3">Alpha/beta fold hydrolase</fullName>
    </submittedName>
</protein>
<dbReference type="PANTHER" id="PTHR43798">
    <property type="entry name" value="MONOACYLGLYCEROL LIPASE"/>
    <property type="match status" value="1"/>
</dbReference>
<evidence type="ECO:0000259" key="2">
    <source>
        <dbReference type="Pfam" id="PF12697"/>
    </source>
</evidence>
<accession>A0ABT8RGY7</accession>
<proteinExistence type="predicted"/>
<dbReference type="InterPro" id="IPR050266">
    <property type="entry name" value="AB_hydrolase_sf"/>
</dbReference>
<sequence length="311" mass="33980">MEMYYKRKGSGKLLLLIHGIGSSHRSWNRIIDGLAAEREVIAIDLPGFGDSKPLPGEVSIGTLADAVTLFLEENNLIGIDAVGSSMGARLVLELVRRGGVLGSVISLDPGGFWRGWEVPFFYHSVRLSAQLVKGLQPVLHQLTGNTISRSLLFAQFSSRPWALPSQVALDELRTFVPTNTFRELLYNLAYGEKQRGLPVGAARQPLVIGWGKQDRVCLPGQANRALRLFPDAKLHWFATSGHFPQLDVPLETTRLILEVTGGIYQPQGKEAPVGVEQNKELSPLLFASIAVMIGLGLLFAFGSSRETQVSV</sequence>
<dbReference type="InterPro" id="IPR000073">
    <property type="entry name" value="AB_hydrolase_1"/>
</dbReference>
<dbReference type="RefSeq" id="WP_302042169.1">
    <property type="nucleotide sequence ID" value="NZ_JAUKPO010000055.1"/>
</dbReference>
<keyword evidence="3" id="KW-0378">Hydrolase</keyword>
<evidence type="ECO:0000313" key="4">
    <source>
        <dbReference type="Proteomes" id="UP001168528"/>
    </source>
</evidence>
<comment type="caution">
    <text evidence="3">The sequence shown here is derived from an EMBL/GenBank/DDBJ whole genome shotgun (WGS) entry which is preliminary data.</text>
</comment>
<dbReference type="Proteomes" id="UP001168528">
    <property type="component" value="Unassembled WGS sequence"/>
</dbReference>
<dbReference type="GO" id="GO:0016787">
    <property type="term" value="F:hydrolase activity"/>
    <property type="evidence" value="ECO:0007669"/>
    <property type="project" value="UniProtKB-KW"/>
</dbReference>
<evidence type="ECO:0000313" key="3">
    <source>
        <dbReference type="EMBL" id="MDO1451371.1"/>
    </source>
</evidence>
<gene>
    <name evidence="3" type="ORF">Q0590_34165</name>
</gene>
<keyword evidence="1" id="KW-1133">Transmembrane helix</keyword>
<dbReference type="Pfam" id="PF12697">
    <property type="entry name" value="Abhydrolase_6"/>
    <property type="match status" value="1"/>
</dbReference>
<feature type="domain" description="AB hydrolase-1" evidence="2">
    <location>
        <begin position="14"/>
        <end position="251"/>
    </location>
</feature>
<organism evidence="3 4">
    <name type="scientific">Rhodocytophaga aerolata</name>
    <dbReference type="NCBI Taxonomy" id="455078"/>
    <lineage>
        <taxon>Bacteria</taxon>
        <taxon>Pseudomonadati</taxon>
        <taxon>Bacteroidota</taxon>
        <taxon>Cytophagia</taxon>
        <taxon>Cytophagales</taxon>
        <taxon>Rhodocytophagaceae</taxon>
        <taxon>Rhodocytophaga</taxon>
    </lineage>
</organism>
<name>A0ABT8RGY7_9BACT</name>
<evidence type="ECO:0000256" key="1">
    <source>
        <dbReference type="SAM" id="Phobius"/>
    </source>
</evidence>